<name>A0A7S4HRM2_9STRA</name>
<keyword evidence="3" id="KW-0934">Plastid</keyword>
<dbReference type="GO" id="GO:0004620">
    <property type="term" value="F:phospholipase activity"/>
    <property type="evidence" value="ECO:0007669"/>
    <property type="project" value="UniProtKB-ARBA"/>
</dbReference>
<evidence type="ECO:0000256" key="7">
    <source>
        <dbReference type="ARBA" id="ARBA00023098"/>
    </source>
</evidence>
<keyword evidence="2" id="KW-0150">Chloroplast</keyword>
<feature type="domain" description="Fungal lipase-type" evidence="9">
    <location>
        <begin position="62"/>
        <end position="123"/>
    </location>
</feature>
<evidence type="ECO:0000256" key="1">
    <source>
        <dbReference type="ARBA" id="ARBA00004229"/>
    </source>
</evidence>
<dbReference type="EMBL" id="HBKQ01004511">
    <property type="protein sequence ID" value="CAE2207109.1"/>
    <property type="molecule type" value="Transcribed_RNA"/>
</dbReference>
<evidence type="ECO:0000256" key="6">
    <source>
        <dbReference type="ARBA" id="ARBA00022963"/>
    </source>
</evidence>
<dbReference type="InterPro" id="IPR002921">
    <property type="entry name" value="Fungal_lipase-type"/>
</dbReference>
<evidence type="ECO:0000256" key="8">
    <source>
        <dbReference type="SAM" id="MobiDB-lite"/>
    </source>
</evidence>
<keyword evidence="4" id="KW-0378">Hydrolase</keyword>
<dbReference type="PANTHER" id="PTHR31403:SF7">
    <property type="entry name" value="PHOSPHOLIPASE A1-IGAMMA3, CHLOROPLASTIC"/>
    <property type="match status" value="1"/>
</dbReference>
<keyword evidence="6" id="KW-0442">Lipid degradation</keyword>
<dbReference type="InterPro" id="IPR029058">
    <property type="entry name" value="AB_hydrolase_fold"/>
</dbReference>
<gene>
    <name evidence="10" type="ORF">OAUR00152_LOCUS3097</name>
</gene>
<feature type="region of interest" description="Disordered" evidence="8">
    <location>
        <begin position="34"/>
        <end position="54"/>
    </location>
</feature>
<dbReference type="GO" id="GO:0016042">
    <property type="term" value="P:lipid catabolic process"/>
    <property type="evidence" value="ECO:0007669"/>
    <property type="project" value="UniProtKB-KW"/>
</dbReference>
<evidence type="ECO:0000256" key="4">
    <source>
        <dbReference type="ARBA" id="ARBA00022801"/>
    </source>
</evidence>
<dbReference type="AlphaFoldDB" id="A0A7S4HRM2"/>
<evidence type="ECO:0000256" key="5">
    <source>
        <dbReference type="ARBA" id="ARBA00022946"/>
    </source>
</evidence>
<evidence type="ECO:0000313" key="10">
    <source>
        <dbReference type="EMBL" id="CAE2207109.1"/>
    </source>
</evidence>
<dbReference type="Pfam" id="PF01764">
    <property type="entry name" value="Lipase_3"/>
    <property type="match status" value="1"/>
</dbReference>
<dbReference type="Gene3D" id="3.40.50.1820">
    <property type="entry name" value="alpha/beta hydrolase"/>
    <property type="match status" value="1"/>
</dbReference>
<protein>
    <recommendedName>
        <fullName evidence="9">Fungal lipase-type domain-containing protein</fullName>
    </recommendedName>
</protein>
<keyword evidence="7" id="KW-0443">Lipid metabolism</keyword>
<accession>A0A7S4HRM2</accession>
<feature type="region of interest" description="Disordered" evidence="8">
    <location>
        <begin position="1"/>
        <end position="22"/>
    </location>
</feature>
<dbReference type="SUPFAM" id="SSF53474">
    <property type="entry name" value="alpha/beta-Hydrolases"/>
    <property type="match status" value="1"/>
</dbReference>
<dbReference type="PANTHER" id="PTHR31403">
    <property type="entry name" value="PHOSPHOLIPASE A1-IBETA2, CHLOROPLASTIC"/>
    <property type="match status" value="1"/>
</dbReference>
<evidence type="ECO:0000256" key="3">
    <source>
        <dbReference type="ARBA" id="ARBA00022640"/>
    </source>
</evidence>
<dbReference type="GO" id="GO:0009507">
    <property type="term" value="C:chloroplast"/>
    <property type="evidence" value="ECO:0007669"/>
    <property type="project" value="UniProtKB-SubCell"/>
</dbReference>
<reference evidence="10" key="1">
    <citation type="submission" date="2021-01" db="EMBL/GenBank/DDBJ databases">
        <authorList>
            <person name="Corre E."/>
            <person name="Pelletier E."/>
            <person name="Niang G."/>
            <person name="Scheremetjew M."/>
            <person name="Finn R."/>
            <person name="Kale V."/>
            <person name="Holt S."/>
            <person name="Cochrane G."/>
            <person name="Meng A."/>
            <person name="Brown T."/>
            <person name="Cohen L."/>
        </authorList>
    </citation>
    <scope>NUCLEOTIDE SEQUENCE</scope>
    <source>
        <strain evidence="10">Isolate 1302-5</strain>
    </source>
</reference>
<organism evidence="10">
    <name type="scientific">Odontella aurita</name>
    <dbReference type="NCBI Taxonomy" id="265563"/>
    <lineage>
        <taxon>Eukaryota</taxon>
        <taxon>Sar</taxon>
        <taxon>Stramenopiles</taxon>
        <taxon>Ochrophyta</taxon>
        <taxon>Bacillariophyta</taxon>
        <taxon>Mediophyceae</taxon>
        <taxon>Biddulphiophycidae</taxon>
        <taxon>Eupodiscales</taxon>
        <taxon>Odontellaceae</taxon>
        <taxon>Odontella</taxon>
    </lineage>
</organism>
<sequence length="222" mass="25324">MKRERSFTFSEGDTFPADQRCLDRDERGLSSLRLPLKRRNSFPPGGRHPREDSANDVVYSILSGERFRKRKKERAVELQPPVAVYTYGQPRVGNYKFARLFKERVPHTFRVANEGDALTTMPATACCGGRYKHAGLEVMLDEGCTGNTLVGPTIVETRFRFTKIRTNVAAHSMDRYRNSLESALSRDELYEYYQGHGVRDRKNPGSTNLPGWVTEVKRSSLD</sequence>
<evidence type="ECO:0000256" key="2">
    <source>
        <dbReference type="ARBA" id="ARBA00022528"/>
    </source>
</evidence>
<proteinExistence type="predicted"/>
<evidence type="ECO:0000259" key="9">
    <source>
        <dbReference type="Pfam" id="PF01764"/>
    </source>
</evidence>
<comment type="subcellular location">
    <subcellularLocation>
        <location evidence="1">Plastid</location>
        <location evidence="1">Chloroplast</location>
    </subcellularLocation>
</comment>
<keyword evidence="5" id="KW-0809">Transit peptide</keyword>